<dbReference type="AlphaFoldDB" id="A0A1D6PTG3"/>
<sequence length="606" mass="67908">MPPAPMRWRRGGRSSSRLLQRALLLAAFSAAALILLVLQHHHGPKRPNPSAASHARDSSDELLDDSPPAERDPDASDPAVVVDRATCATVEMMGEEAAGAGRGSPEQASLRVREMIRRHFELHGAERVRMLPAHEFCKQGFVLGKASEAGFGNEMYKILTAGALSVMLNRSLIIGQTRHMDLHSATFHVSIAVVINIHYPLTNFCSSLTNRGLYPFGEYISYTNQSFTIHEIKHLWRKHRCARTYGRDLNIRVDIFENPTETNVLCSDWNSWKDSIIWFDGATDAVGIQFFLKNVHPRMKAAASALFGLPDSLYARPNTFGELMRAIISPSSKVQEAVDWALKGVNPDIVLHMRMMANRPVRARKAAVLCIKKALQFSHIKGTALVALVSDTPAFVKEIKSDISEFAEVLNFDYKLFAKTSSLEIVGNDKPLDFRSRDWGSAPRWVAFVDFFIAAQARYAVVTGAHRRVGTTYAQLITALAAANRHGREPSGTNFTFLSSVHSNLLVEGLSTQVGWGHIWNRYAGPLSCRRQPHQCALTPLLPPAWWDGRWQSPIPRDVRRLLEYGVRLSDTGEVDERHLLSYCRSRKDHVKRFHVLPPYKNPARL</sequence>
<dbReference type="EMBL" id="CM000780">
    <property type="protein sequence ID" value="AQK49943.1"/>
    <property type="molecule type" value="Genomic_DNA"/>
</dbReference>
<keyword evidence="2" id="KW-0456">Lyase</keyword>
<proteinExistence type="predicted"/>
<organism evidence="2">
    <name type="scientific">Zea mays</name>
    <name type="common">Maize</name>
    <dbReference type="NCBI Taxonomy" id="4577"/>
    <lineage>
        <taxon>Eukaryota</taxon>
        <taxon>Viridiplantae</taxon>
        <taxon>Streptophyta</taxon>
        <taxon>Embryophyta</taxon>
        <taxon>Tracheophyta</taxon>
        <taxon>Spermatophyta</taxon>
        <taxon>Magnoliopsida</taxon>
        <taxon>Liliopsida</taxon>
        <taxon>Poales</taxon>
        <taxon>Poaceae</taxon>
        <taxon>PACMAD clade</taxon>
        <taxon>Panicoideae</taxon>
        <taxon>Andropogonodae</taxon>
        <taxon>Andropogoneae</taxon>
        <taxon>Tripsacinae</taxon>
        <taxon>Zea</taxon>
    </lineage>
</organism>
<dbReference type="Pfam" id="PF25102">
    <property type="entry name" value="DUF7810"/>
    <property type="match status" value="1"/>
</dbReference>
<reference evidence="2" key="1">
    <citation type="submission" date="2015-12" db="EMBL/GenBank/DDBJ databases">
        <title>Update maize B73 reference genome by single molecule sequencing technologies.</title>
        <authorList>
            <consortium name="Maize Genome Sequencing Project"/>
            <person name="Ware D."/>
        </authorList>
    </citation>
    <scope>NUCLEOTIDE SEQUENCE</scope>
    <source>
        <tissue evidence="2">Seedling</tissue>
    </source>
</reference>
<dbReference type="PANTHER" id="PTHR35736:SF1">
    <property type="entry name" value="EXPRESSED PROTEIN"/>
    <property type="match status" value="1"/>
</dbReference>
<evidence type="ECO:0000256" key="1">
    <source>
        <dbReference type="SAM" id="MobiDB-lite"/>
    </source>
</evidence>
<dbReference type="InterPro" id="IPR056712">
    <property type="entry name" value="DUF7810"/>
</dbReference>
<evidence type="ECO:0000313" key="2">
    <source>
        <dbReference type="EMBL" id="AQK49947.1"/>
    </source>
</evidence>
<dbReference type="GO" id="GO:0016829">
    <property type="term" value="F:lyase activity"/>
    <property type="evidence" value="ECO:0007669"/>
    <property type="project" value="UniProtKB-KW"/>
</dbReference>
<accession>A0A1D6PTG3</accession>
<name>A0A1D6PTG3_MAIZE</name>
<protein>
    <submittedName>
        <fullName evidence="2">Rhamnogalacturonate lyase family protein</fullName>
    </submittedName>
</protein>
<dbReference type="EMBL" id="CM000780">
    <property type="protein sequence ID" value="AQK49947.1"/>
    <property type="molecule type" value="Genomic_DNA"/>
</dbReference>
<gene>
    <name evidence="2" type="ORF">ZEAMMB73_Zm00001d049251</name>
</gene>
<feature type="region of interest" description="Disordered" evidence="1">
    <location>
        <begin position="42"/>
        <end position="80"/>
    </location>
</feature>
<dbReference type="PANTHER" id="PTHR35736">
    <property type="entry name" value="EXPRESSED PROTEIN"/>
    <property type="match status" value="1"/>
</dbReference>